<protein>
    <submittedName>
        <fullName evidence="1">Uncharacterized protein</fullName>
    </submittedName>
</protein>
<gene>
    <name evidence="1" type="ORF">S12H4_20072</name>
</gene>
<dbReference type="EMBL" id="BARW01010120">
    <property type="protein sequence ID" value="GAI73424.1"/>
    <property type="molecule type" value="Genomic_DNA"/>
</dbReference>
<name>X1T025_9ZZZZ</name>
<accession>X1T025</accession>
<reference evidence="1" key="1">
    <citation type="journal article" date="2014" name="Front. Microbiol.">
        <title>High frequency of phylogenetically diverse reductive dehalogenase-homologous genes in deep subseafloor sedimentary metagenomes.</title>
        <authorList>
            <person name="Kawai M."/>
            <person name="Futagami T."/>
            <person name="Toyoda A."/>
            <person name="Takaki Y."/>
            <person name="Nishi S."/>
            <person name="Hori S."/>
            <person name="Arai W."/>
            <person name="Tsubouchi T."/>
            <person name="Morono Y."/>
            <person name="Uchiyama I."/>
            <person name="Ito T."/>
            <person name="Fujiyama A."/>
            <person name="Inagaki F."/>
            <person name="Takami H."/>
        </authorList>
    </citation>
    <scope>NUCLEOTIDE SEQUENCE</scope>
    <source>
        <strain evidence="1">Expedition CK06-06</strain>
    </source>
</reference>
<organism evidence="1">
    <name type="scientific">marine sediment metagenome</name>
    <dbReference type="NCBI Taxonomy" id="412755"/>
    <lineage>
        <taxon>unclassified sequences</taxon>
        <taxon>metagenomes</taxon>
        <taxon>ecological metagenomes</taxon>
    </lineage>
</organism>
<comment type="caution">
    <text evidence="1">The sequence shown here is derived from an EMBL/GenBank/DDBJ whole genome shotgun (WGS) entry which is preliminary data.</text>
</comment>
<evidence type="ECO:0000313" key="1">
    <source>
        <dbReference type="EMBL" id="GAI73424.1"/>
    </source>
</evidence>
<sequence>EVKIDFTGTGFTKIGTGTKPTGWTGAVAGLVVTYTHATGLAPDASVTFVPTVTNPKVLGVVATNPEVLTSDEGWIAATLTTGTEGEDEISYVAVTPGADGNLITIAYVDPTAASASLSVDVDGNAITVNLATDGLSALISTAAEVVAAITADAEANLLVTATTDEVGGVVAVMGATNLAGGLDAVEDSAITATGVLTIIEGIYPTTGPVTTKVTVAGIDAPLFSTVTLYWENFAGQVLGTASVDIDGAWSKTVTIPSAITGNHYIVADDGTPAGFVFAVTASLSAGR</sequence>
<proteinExistence type="predicted"/>
<feature type="non-terminal residue" evidence="1">
    <location>
        <position position="1"/>
    </location>
</feature>
<dbReference type="AlphaFoldDB" id="X1T025"/>
<feature type="non-terminal residue" evidence="1">
    <location>
        <position position="287"/>
    </location>
</feature>